<keyword evidence="6" id="KW-0931">ER-Golgi transport</keyword>
<dbReference type="PANTHER" id="PTHR13050:SF7">
    <property type="entry name" value="VESICLE TRANSPORT PROTEIN USE1"/>
    <property type="match status" value="1"/>
</dbReference>
<organism evidence="13 14">
    <name type="scientific">Paramarasmius palmivorus</name>
    <dbReference type="NCBI Taxonomy" id="297713"/>
    <lineage>
        <taxon>Eukaryota</taxon>
        <taxon>Fungi</taxon>
        <taxon>Dikarya</taxon>
        <taxon>Basidiomycota</taxon>
        <taxon>Agaricomycotina</taxon>
        <taxon>Agaricomycetes</taxon>
        <taxon>Agaricomycetidae</taxon>
        <taxon>Agaricales</taxon>
        <taxon>Marasmiineae</taxon>
        <taxon>Marasmiaceae</taxon>
        <taxon>Paramarasmius</taxon>
    </lineage>
</organism>
<evidence type="ECO:0000256" key="6">
    <source>
        <dbReference type="ARBA" id="ARBA00022892"/>
    </source>
</evidence>
<feature type="region of interest" description="Disordered" evidence="11">
    <location>
        <begin position="96"/>
        <end position="149"/>
    </location>
</feature>
<feature type="compositionally biased region" description="Pro residues" evidence="11">
    <location>
        <begin position="97"/>
        <end position="108"/>
    </location>
</feature>
<keyword evidence="14" id="KW-1185">Reference proteome</keyword>
<dbReference type="AlphaFoldDB" id="A0AAW0D8U7"/>
<keyword evidence="4 12" id="KW-0812">Transmembrane</keyword>
<name>A0AAW0D8U7_9AGAR</name>
<evidence type="ECO:0000313" key="13">
    <source>
        <dbReference type="EMBL" id="KAK7047605.1"/>
    </source>
</evidence>
<keyword evidence="3" id="KW-0813">Transport</keyword>
<dbReference type="InterPro" id="IPR019150">
    <property type="entry name" value="Vesicle_transport_protein_Use1"/>
</dbReference>
<evidence type="ECO:0000256" key="11">
    <source>
        <dbReference type="SAM" id="MobiDB-lite"/>
    </source>
</evidence>
<protein>
    <submittedName>
        <fullName evidence="13">Uncharacterized protein</fullName>
    </submittedName>
</protein>
<dbReference type="GO" id="GO:0015031">
    <property type="term" value="P:protein transport"/>
    <property type="evidence" value="ECO:0007669"/>
    <property type="project" value="UniProtKB-KW"/>
</dbReference>
<dbReference type="GO" id="GO:0006890">
    <property type="term" value="P:retrograde vesicle-mediated transport, Golgi to endoplasmic reticulum"/>
    <property type="evidence" value="ECO:0007669"/>
    <property type="project" value="TreeGrafter"/>
</dbReference>
<comment type="caution">
    <text evidence="13">The sequence shown here is derived from an EMBL/GenBank/DDBJ whole genome shotgun (WGS) entry which is preliminary data.</text>
</comment>
<feature type="transmembrane region" description="Helical" evidence="12">
    <location>
        <begin position="256"/>
        <end position="276"/>
    </location>
</feature>
<evidence type="ECO:0000256" key="10">
    <source>
        <dbReference type="SAM" id="Coils"/>
    </source>
</evidence>
<evidence type="ECO:0000256" key="3">
    <source>
        <dbReference type="ARBA" id="ARBA00022448"/>
    </source>
</evidence>
<evidence type="ECO:0000256" key="9">
    <source>
        <dbReference type="ARBA" id="ARBA00023136"/>
    </source>
</evidence>
<dbReference type="Proteomes" id="UP001383192">
    <property type="component" value="Unassembled WGS sequence"/>
</dbReference>
<keyword evidence="10" id="KW-0175">Coiled coil</keyword>
<dbReference type="EMBL" id="JAYKXP010000019">
    <property type="protein sequence ID" value="KAK7047605.1"/>
    <property type="molecule type" value="Genomic_DNA"/>
</dbReference>
<dbReference type="Pfam" id="PF09753">
    <property type="entry name" value="Use1"/>
    <property type="match status" value="1"/>
</dbReference>
<keyword evidence="9 12" id="KW-0472">Membrane</keyword>
<evidence type="ECO:0000256" key="1">
    <source>
        <dbReference type="ARBA" id="ARBA00004163"/>
    </source>
</evidence>
<feature type="coiled-coil region" evidence="10">
    <location>
        <begin position="184"/>
        <end position="247"/>
    </location>
</feature>
<dbReference type="GO" id="GO:0031201">
    <property type="term" value="C:SNARE complex"/>
    <property type="evidence" value="ECO:0007669"/>
    <property type="project" value="TreeGrafter"/>
</dbReference>
<evidence type="ECO:0000256" key="4">
    <source>
        <dbReference type="ARBA" id="ARBA00022692"/>
    </source>
</evidence>
<dbReference type="CDD" id="cd15860">
    <property type="entry name" value="SNARE_USE1"/>
    <property type="match status" value="1"/>
</dbReference>
<comment type="similarity">
    <text evidence="2">Belongs to the USE1 family.</text>
</comment>
<evidence type="ECO:0000256" key="2">
    <source>
        <dbReference type="ARBA" id="ARBA00007891"/>
    </source>
</evidence>
<sequence>MVSTVEQARHDEINLARLLRRLEKSVAEEQWDAPSDSAQATWLKSEESLQRVKFARKLLRNVEASQGSTDKNLEIRQSLSRMEVFLKSVNEKLKPPIQRPKPILPTLPAPVAETAPPEPSSPDNDVETHPEEPETLPTDNLLGSPADPIPIAPGPGLISQMPTLIPPTVPSAASKSTAIATGTLQHSNALHEELSNQLAQMSAQLRRNAMHFSDSLAKDAAVVEGAKEKLESNFDMMTSTKDRLQEHSSKSSSTTWLTVFAILLVTILFAMMVFLIRFT</sequence>
<dbReference type="GO" id="GO:0005789">
    <property type="term" value="C:endoplasmic reticulum membrane"/>
    <property type="evidence" value="ECO:0007669"/>
    <property type="project" value="UniProtKB-SubCell"/>
</dbReference>
<keyword evidence="7" id="KW-0653">Protein transport</keyword>
<evidence type="ECO:0000256" key="5">
    <source>
        <dbReference type="ARBA" id="ARBA00022824"/>
    </source>
</evidence>
<proteinExistence type="inferred from homology"/>
<evidence type="ECO:0000256" key="7">
    <source>
        <dbReference type="ARBA" id="ARBA00022927"/>
    </source>
</evidence>
<reference evidence="13 14" key="1">
    <citation type="submission" date="2024-01" db="EMBL/GenBank/DDBJ databases">
        <title>A draft genome for a cacao thread blight-causing isolate of Paramarasmius palmivorus.</title>
        <authorList>
            <person name="Baruah I.K."/>
            <person name="Bukari Y."/>
            <person name="Amoako-Attah I."/>
            <person name="Meinhardt L.W."/>
            <person name="Bailey B.A."/>
            <person name="Cohen S.P."/>
        </authorList>
    </citation>
    <scope>NUCLEOTIDE SEQUENCE [LARGE SCALE GENOMIC DNA]</scope>
    <source>
        <strain evidence="13 14">GH-12</strain>
    </source>
</reference>
<comment type="subcellular location">
    <subcellularLocation>
        <location evidence="1">Endoplasmic reticulum membrane</location>
        <topology evidence="1">Single-pass type IV membrane protein</topology>
    </subcellularLocation>
</comment>
<dbReference type="GO" id="GO:0005484">
    <property type="term" value="F:SNAP receptor activity"/>
    <property type="evidence" value="ECO:0007669"/>
    <property type="project" value="TreeGrafter"/>
</dbReference>
<gene>
    <name evidence="13" type="ORF">VNI00_006373</name>
</gene>
<keyword evidence="8 12" id="KW-1133">Transmembrane helix</keyword>
<dbReference type="PANTHER" id="PTHR13050">
    <property type="entry name" value="USE1-LIKE PROTEIN"/>
    <property type="match status" value="1"/>
</dbReference>
<keyword evidence="5" id="KW-0256">Endoplasmic reticulum</keyword>
<evidence type="ECO:0000313" key="14">
    <source>
        <dbReference type="Proteomes" id="UP001383192"/>
    </source>
</evidence>
<evidence type="ECO:0000256" key="8">
    <source>
        <dbReference type="ARBA" id="ARBA00022989"/>
    </source>
</evidence>
<evidence type="ECO:0000256" key="12">
    <source>
        <dbReference type="SAM" id="Phobius"/>
    </source>
</evidence>
<accession>A0AAW0D8U7</accession>